<evidence type="ECO:0000313" key="2">
    <source>
        <dbReference type="EMBL" id="CAB9527041.1"/>
    </source>
</evidence>
<evidence type="ECO:0000256" key="1">
    <source>
        <dbReference type="SAM" id="MobiDB-lite"/>
    </source>
</evidence>
<feature type="region of interest" description="Disordered" evidence="1">
    <location>
        <begin position="37"/>
        <end position="133"/>
    </location>
</feature>
<gene>
    <name evidence="2" type="ORF">SEMRO_1932_G306150.1</name>
</gene>
<evidence type="ECO:0000313" key="3">
    <source>
        <dbReference type="Proteomes" id="UP001153069"/>
    </source>
</evidence>
<organism evidence="2 3">
    <name type="scientific">Seminavis robusta</name>
    <dbReference type="NCBI Taxonomy" id="568900"/>
    <lineage>
        <taxon>Eukaryota</taxon>
        <taxon>Sar</taxon>
        <taxon>Stramenopiles</taxon>
        <taxon>Ochrophyta</taxon>
        <taxon>Bacillariophyta</taxon>
        <taxon>Bacillariophyceae</taxon>
        <taxon>Bacillariophycidae</taxon>
        <taxon>Naviculales</taxon>
        <taxon>Naviculaceae</taxon>
        <taxon>Seminavis</taxon>
    </lineage>
</organism>
<feature type="compositionally biased region" description="Polar residues" evidence="1">
    <location>
        <begin position="174"/>
        <end position="193"/>
    </location>
</feature>
<proteinExistence type="predicted"/>
<dbReference type="EMBL" id="CAICTM010001930">
    <property type="protein sequence ID" value="CAB9527041.1"/>
    <property type="molecule type" value="Genomic_DNA"/>
</dbReference>
<sequence length="206" mass="21648">MQVSSSPPRTSSLFNETDDLQSLIFDALESTGAGKGLHATVGSLRTSGRRKTLSRNKTFDGTTMHTSTGSTVCNSIRIPSRKLRGSTGSSSGGNGEAHSPMAKRTTGSSNSRRGPKSLSPKRGQSMRNLGCGTGLDSHQVIDMLEKMAGADDASADAYLQLLKSGSKNLDDSHGSSANMNGSSKSRRNGQNSPKRMASTRRLQVAA</sequence>
<feature type="region of interest" description="Disordered" evidence="1">
    <location>
        <begin position="166"/>
        <end position="206"/>
    </location>
</feature>
<comment type="caution">
    <text evidence="2">The sequence shown here is derived from an EMBL/GenBank/DDBJ whole genome shotgun (WGS) entry which is preliminary data.</text>
</comment>
<feature type="compositionally biased region" description="Polar residues" evidence="1">
    <location>
        <begin position="55"/>
        <end position="74"/>
    </location>
</feature>
<name>A0A9N8EWV5_9STRA</name>
<keyword evidence="3" id="KW-1185">Reference proteome</keyword>
<accession>A0A9N8EWV5</accession>
<protein>
    <submittedName>
        <fullName evidence="2">Uncharacterized protein</fullName>
    </submittedName>
</protein>
<dbReference type="Proteomes" id="UP001153069">
    <property type="component" value="Unassembled WGS sequence"/>
</dbReference>
<reference evidence="2" key="1">
    <citation type="submission" date="2020-06" db="EMBL/GenBank/DDBJ databases">
        <authorList>
            <consortium name="Plant Systems Biology data submission"/>
        </authorList>
    </citation>
    <scope>NUCLEOTIDE SEQUENCE</scope>
    <source>
        <strain evidence="2">D6</strain>
    </source>
</reference>
<dbReference type="AlphaFoldDB" id="A0A9N8EWV5"/>